<feature type="domain" description="Cytochrome c-type biogenesis protein H TPR" evidence="9">
    <location>
        <begin position="119"/>
        <end position="275"/>
    </location>
</feature>
<keyword evidence="7" id="KW-0472">Membrane</keyword>
<keyword evidence="4 5" id="KW-0802">TPR repeat</keyword>
<dbReference type="PROSITE" id="PS50005">
    <property type="entry name" value="TPR"/>
    <property type="match status" value="1"/>
</dbReference>
<evidence type="ECO:0000256" key="5">
    <source>
        <dbReference type="PROSITE-ProRule" id="PRU00339"/>
    </source>
</evidence>
<dbReference type="InterPro" id="IPR056412">
    <property type="entry name" value="Ig_CycH"/>
</dbReference>
<sequence length="407" mass="44651">MTTIYMGMAGLLLLAVALVIVPLLGSRRQQAQQRADSREMNIQLAKERKAELQQEREDGLLSEQDYQQALNELTLSLASDIQPQASHKGRVSGIIAWGIAAAICVLSLGIYSQVSELDKIADWQDANQQLSALAKRLVIDGDDNATEQDYQRLILALRTRLNEQPDDPTGWMLIGSLYGSLGYAEPAVAALHKALELTPDDSSIRLRLVQALMASEDEAKLKEADFHLQQLRGTEPDNTDVIALSAMLAEQNGQQALAMEHWQRLLPLLPEDSDAYRGLQKKLQRMQQGNTLIAVNVTIAPELAERLPRQASLFVFAKDAAGLNPMPAAVVRMPLPDLPVTVVLSDEQAMTSEYSLSDLTDVVVTARVSLDQSAETRSGELQGQAQISIRVGEENELAVIIDQEVTN</sequence>
<evidence type="ECO:0000256" key="4">
    <source>
        <dbReference type="ARBA" id="ARBA00022803"/>
    </source>
</evidence>
<dbReference type="PANTHER" id="PTHR47870">
    <property type="entry name" value="CYTOCHROME C-TYPE BIOGENESIS PROTEIN CCMH"/>
    <property type="match status" value="1"/>
</dbReference>
<evidence type="ECO:0000256" key="2">
    <source>
        <dbReference type="ARBA" id="ARBA00022737"/>
    </source>
</evidence>
<keyword evidence="6" id="KW-0175">Coiled coil</keyword>
<keyword evidence="11" id="KW-1185">Reference proteome</keyword>
<feature type="transmembrane region" description="Helical" evidence="7">
    <location>
        <begin position="91"/>
        <end position="111"/>
    </location>
</feature>
<keyword evidence="7" id="KW-1133">Transmembrane helix</keyword>
<dbReference type="InterPro" id="IPR019734">
    <property type="entry name" value="TPR_rpt"/>
</dbReference>
<evidence type="ECO:0000259" key="9">
    <source>
        <dbReference type="Pfam" id="PF23914"/>
    </source>
</evidence>
<gene>
    <name evidence="10" type="primary">ccmI</name>
    <name evidence="10" type="ORF">ACFP85_04455</name>
</gene>
<evidence type="ECO:0000313" key="10">
    <source>
        <dbReference type="EMBL" id="MFC6439401.1"/>
    </source>
</evidence>
<keyword evidence="3" id="KW-0201">Cytochrome c-type biogenesis</keyword>
<dbReference type="RefSeq" id="WP_131257307.1">
    <property type="nucleotide sequence ID" value="NZ_JBHSUS010000001.1"/>
</dbReference>
<feature type="transmembrane region" description="Helical" evidence="7">
    <location>
        <begin position="6"/>
        <end position="24"/>
    </location>
</feature>
<name>A0ABW1XHY3_9ALTE</name>
<dbReference type="Gene3D" id="1.25.40.10">
    <property type="entry name" value="Tetratricopeptide repeat domain"/>
    <property type="match status" value="1"/>
</dbReference>
<dbReference type="Pfam" id="PF23914">
    <property type="entry name" value="TPR_CcmH_CycH"/>
    <property type="match status" value="1"/>
</dbReference>
<dbReference type="PANTHER" id="PTHR47870:SF1">
    <property type="entry name" value="CYTOCHROME C-TYPE BIOGENESIS PROTEIN CCMH"/>
    <property type="match status" value="1"/>
</dbReference>
<dbReference type="Proteomes" id="UP001596364">
    <property type="component" value="Unassembled WGS sequence"/>
</dbReference>
<comment type="caution">
    <text evidence="10">The sequence shown here is derived from an EMBL/GenBank/DDBJ whole genome shotgun (WGS) entry which is preliminary data.</text>
</comment>
<dbReference type="InterPro" id="IPR051263">
    <property type="entry name" value="C-type_cytochrome_biogenesis"/>
</dbReference>
<feature type="repeat" description="TPR" evidence="5">
    <location>
        <begin position="168"/>
        <end position="201"/>
    </location>
</feature>
<dbReference type="Pfam" id="PF23892">
    <property type="entry name" value="Ig_CycH"/>
    <property type="match status" value="1"/>
</dbReference>
<keyword evidence="2" id="KW-0677">Repeat</keyword>
<evidence type="ECO:0000256" key="6">
    <source>
        <dbReference type="SAM" id="Coils"/>
    </source>
</evidence>
<dbReference type="NCBIfam" id="TIGR03142">
    <property type="entry name" value="cytochro_ccmI"/>
    <property type="match status" value="1"/>
</dbReference>
<reference evidence="11" key="1">
    <citation type="journal article" date="2019" name="Int. J. Syst. Evol. Microbiol.">
        <title>The Global Catalogue of Microorganisms (GCM) 10K type strain sequencing project: providing services to taxonomists for standard genome sequencing and annotation.</title>
        <authorList>
            <consortium name="The Broad Institute Genomics Platform"/>
            <consortium name="The Broad Institute Genome Sequencing Center for Infectious Disease"/>
            <person name="Wu L."/>
            <person name="Ma J."/>
        </authorList>
    </citation>
    <scope>NUCLEOTIDE SEQUENCE [LARGE SCALE GENOMIC DNA]</scope>
    <source>
        <strain evidence="11">CGMCC 1.16031</strain>
    </source>
</reference>
<dbReference type="InterPro" id="IPR056413">
    <property type="entry name" value="TPR_CcmH_CycH"/>
</dbReference>
<protein>
    <submittedName>
        <fullName evidence="10">C-type cytochrome biogenesis protein CcmI</fullName>
    </submittedName>
</protein>
<feature type="domain" description="Cytochrome c-type biogenesis protein H Ig-like" evidence="8">
    <location>
        <begin position="293"/>
        <end position="402"/>
    </location>
</feature>
<evidence type="ECO:0000259" key="8">
    <source>
        <dbReference type="Pfam" id="PF23892"/>
    </source>
</evidence>
<comment type="subcellular location">
    <subcellularLocation>
        <location evidence="1">Cell envelope</location>
    </subcellularLocation>
</comment>
<accession>A0ABW1XHY3</accession>
<evidence type="ECO:0000313" key="11">
    <source>
        <dbReference type="Proteomes" id="UP001596364"/>
    </source>
</evidence>
<dbReference type="InterPro" id="IPR011990">
    <property type="entry name" value="TPR-like_helical_dom_sf"/>
</dbReference>
<proteinExistence type="predicted"/>
<feature type="coiled-coil region" evidence="6">
    <location>
        <begin position="28"/>
        <end position="55"/>
    </location>
</feature>
<evidence type="ECO:0000256" key="7">
    <source>
        <dbReference type="SAM" id="Phobius"/>
    </source>
</evidence>
<dbReference type="SUPFAM" id="SSF48452">
    <property type="entry name" value="TPR-like"/>
    <property type="match status" value="1"/>
</dbReference>
<evidence type="ECO:0000256" key="3">
    <source>
        <dbReference type="ARBA" id="ARBA00022748"/>
    </source>
</evidence>
<dbReference type="InterPro" id="IPR017560">
    <property type="entry name" value="Cyt_c_biogenesis_CcmI"/>
</dbReference>
<keyword evidence="7" id="KW-0812">Transmembrane</keyword>
<organism evidence="10 11">
    <name type="scientific">Pseudobowmanella zhangzhouensis</name>
    <dbReference type="NCBI Taxonomy" id="1537679"/>
    <lineage>
        <taxon>Bacteria</taxon>
        <taxon>Pseudomonadati</taxon>
        <taxon>Pseudomonadota</taxon>
        <taxon>Gammaproteobacteria</taxon>
        <taxon>Alteromonadales</taxon>
        <taxon>Alteromonadaceae</taxon>
    </lineage>
</organism>
<evidence type="ECO:0000256" key="1">
    <source>
        <dbReference type="ARBA" id="ARBA00004196"/>
    </source>
</evidence>
<dbReference type="EMBL" id="JBHSUS010000001">
    <property type="protein sequence ID" value="MFC6439401.1"/>
    <property type="molecule type" value="Genomic_DNA"/>
</dbReference>